<dbReference type="SUPFAM" id="SSF109604">
    <property type="entry name" value="HD-domain/PDEase-like"/>
    <property type="match status" value="1"/>
</dbReference>
<evidence type="ECO:0000313" key="3">
    <source>
        <dbReference type="EMBL" id="SDF80124.1"/>
    </source>
</evidence>
<keyword evidence="1" id="KW-0378">Hydrolase</keyword>
<dbReference type="InterPro" id="IPR051094">
    <property type="entry name" value="Diverse_Catalytic_Enzymes"/>
</dbReference>
<proteinExistence type="predicted"/>
<accession>A0A1G7P1M9</accession>
<reference evidence="4" key="1">
    <citation type="submission" date="2016-10" db="EMBL/GenBank/DDBJ databases">
        <authorList>
            <person name="Varghese N."/>
            <person name="Submissions S."/>
        </authorList>
    </citation>
    <scope>NUCLEOTIDE SEQUENCE [LARGE SCALE GENOMIC DNA]</scope>
    <source>
        <strain evidence="4">KHC7</strain>
    </source>
</reference>
<name>A0A1G7P1M9_9BACT</name>
<dbReference type="InterPro" id="IPR026875">
    <property type="entry name" value="PHydrolase_assoc_dom"/>
</dbReference>
<dbReference type="OrthoDB" id="9803619at2"/>
<evidence type="ECO:0000313" key="4">
    <source>
        <dbReference type="Proteomes" id="UP000199355"/>
    </source>
</evidence>
<dbReference type="SMART" id="SM00471">
    <property type="entry name" value="HDc"/>
    <property type="match status" value="1"/>
</dbReference>
<dbReference type="Gene3D" id="1.10.3210.10">
    <property type="entry name" value="Hypothetical protein af1432"/>
    <property type="match status" value="1"/>
</dbReference>
<gene>
    <name evidence="3" type="ORF">SAMN05192586_1142</name>
</gene>
<dbReference type="GO" id="GO:0016793">
    <property type="term" value="F:triphosphoric monoester hydrolase activity"/>
    <property type="evidence" value="ECO:0007669"/>
    <property type="project" value="InterPro"/>
</dbReference>
<sequence length="418" mass="48461">MANIEDSKLLSKRIHTEDNNFLDGRKCFQLDRDRIIHSRAFRRLMHKTQIFNANKGDHYRNRLTHTIEVSQIARTIARLLSANEDLVEAIALGHDLGHTPFGHIGERTIRELLDKETVQDRTSEFKLGFKHNFQSVHIVANIEERCDEYKGLNLTTATKEGILKHTSINHHDYSDVLSKETLFLDKNNSITIEGQIVAIADEIAQVTHDIEDGIRSNIIDFNDFIKLELVAKYAKTKHFFKGECTECKRFEVSYNNKNRIIKGLVGCFINDVHQNSNKLISEYHKNHTEPDFMTESNIYHEKCVCFSDEYTNGIEEISKFRNSAILSSQEISQSDSKSEFFIKQIFNAYKAHPMQLPDYILKRFTGFEKRPQNQQELGNFSRNKLYRCIADHIAGMTDQFACREYIRLYMPDAQLIGG</sequence>
<dbReference type="NCBIfam" id="TIGR01353">
    <property type="entry name" value="dGTP_triPase"/>
    <property type="match status" value="1"/>
</dbReference>
<dbReference type="Proteomes" id="UP000199355">
    <property type="component" value="Unassembled WGS sequence"/>
</dbReference>
<evidence type="ECO:0000259" key="2">
    <source>
        <dbReference type="PROSITE" id="PS51831"/>
    </source>
</evidence>
<keyword evidence="4" id="KW-1185">Reference proteome</keyword>
<dbReference type="Pfam" id="PF01966">
    <property type="entry name" value="HD"/>
    <property type="match status" value="1"/>
</dbReference>
<dbReference type="EMBL" id="FNBX01000014">
    <property type="protein sequence ID" value="SDF80124.1"/>
    <property type="molecule type" value="Genomic_DNA"/>
</dbReference>
<dbReference type="PANTHER" id="PTHR35795:SF1">
    <property type="entry name" value="BIS(5'-NUCLEOSYL)-TETRAPHOSPHATASE, SYMMETRICAL"/>
    <property type="match status" value="1"/>
</dbReference>
<organism evidence="3 4">
    <name type="scientific">Desulfovibrio legallii</name>
    <dbReference type="NCBI Taxonomy" id="571438"/>
    <lineage>
        <taxon>Bacteria</taxon>
        <taxon>Pseudomonadati</taxon>
        <taxon>Thermodesulfobacteriota</taxon>
        <taxon>Desulfovibrionia</taxon>
        <taxon>Desulfovibrionales</taxon>
        <taxon>Desulfovibrionaceae</taxon>
        <taxon>Desulfovibrio</taxon>
    </lineage>
</organism>
<dbReference type="InterPro" id="IPR006674">
    <property type="entry name" value="HD_domain"/>
</dbReference>
<evidence type="ECO:0000256" key="1">
    <source>
        <dbReference type="ARBA" id="ARBA00022801"/>
    </source>
</evidence>
<dbReference type="PROSITE" id="PS51831">
    <property type="entry name" value="HD"/>
    <property type="match status" value="1"/>
</dbReference>
<dbReference type="STRING" id="571438.SAMN05192586_1142"/>
<protein>
    <submittedName>
        <fullName evidence="3">dGTPase</fullName>
    </submittedName>
</protein>
<dbReference type="RefSeq" id="WP_092154396.1">
    <property type="nucleotide sequence ID" value="NZ_FNBX01000014.1"/>
</dbReference>
<dbReference type="CDD" id="cd00077">
    <property type="entry name" value="HDc"/>
    <property type="match status" value="1"/>
</dbReference>
<dbReference type="AlphaFoldDB" id="A0A1G7P1M9"/>
<feature type="domain" description="HD" evidence="2">
    <location>
        <begin position="62"/>
        <end position="206"/>
    </location>
</feature>
<dbReference type="Pfam" id="PF13286">
    <property type="entry name" value="HD_assoc"/>
    <property type="match status" value="1"/>
</dbReference>
<dbReference type="InterPro" id="IPR006261">
    <property type="entry name" value="dGTPase"/>
</dbReference>
<dbReference type="InterPro" id="IPR003607">
    <property type="entry name" value="HD/PDEase_dom"/>
</dbReference>
<dbReference type="PANTHER" id="PTHR35795">
    <property type="entry name" value="SLR1885 PROTEIN"/>
    <property type="match status" value="1"/>
</dbReference>